<dbReference type="EMBL" id="GGEC01087638">
    <property type="protein sequence ID" value="MBX68122.1"/>
    <property type="molecule type" value="Transcribed_RNA"/>
</dbReference>
<proteinExistence type="predicted"/>
<accession>A0A2P2QM88</accession>
<protein>
    <submittedName>
        <fullName evidence="1">Uncharacterized protein</fullName>
    </submittedName>
</protein>
<evidence type="ECO:0000313" key="1">
    <source>
        <dbReference type="EMBL" id="MBX68122.1"/>
    </source>
</evidence>
<reference evidence="1" key="1">
    <citation type="submission" date="2018-02" db="EMBL/GenBank/DDBJ databases">
        <title>Rhizophora mucronata_Transcriptome.</title>
        <authorList>
            <person name="Meera S.P."/>
            <person name="Sreeshan A."/>
            <person name="Augustine A."/>
        </authorList>
    </citation>
    <scope>NUCLEOTIDE SEQUENCE</scope>
    <source>
        <tissue evidence="1">Leaf</tissue>
    </source>
</reference>
<organism evidence="1">
    <name type="scientific">Rhizophora mucronata</name>
    <name type="common">Asiatic mangrove</name>
    <dbReference type="NCBI Taxonomy" id="61149"/>
    <lineage>
        <taxon>Eukaryota</taxon>
        <taxon>Viridiplantae</taxon>
        <taxon>Streptophyta</taxon>
        <taxon>Embryophyta</taxon>
        <taxon>Tracheophyta</taxon>
        <taxon>Spermatophyta</taxon>
        <taxon>Magnoliopsida</taxon>
        <taxon>eudicotyledons</taxon>
        <taxon>Gunneridae</taxon>
        <taxon>Pentapetalae</taxon>
        <taxon>rosids</taxon>
        <taxon>fabids</taxon>
        <taxon>Malpighiales</taxon>
        <taxon>Rhizophoraceae</taxon>
        <taxon>Rhizophora</taxon>
    </lineage>
</organism>
<name>A0A2P2QM88_RHIMU</name>
<sequence length="56" mass="6413">MICLEFISEIEHLTQILANSQYENLSTQEQCTHMITAFTSPALTYLLAQKHKTSQI</sequence>
<dbReference type="AlphaFoldDB" id="A0A2P2QM88"/>